<sequence>MQQSSCILDAIFDQILARNTKLTKHAVKVFIDDHESGIALLLDGLDEIPSHVLHSKGGVYRVQDILHSKVLAKSFVLVTTRPHMTEYVLSDDHQYAVVETVGFTPQDRDRYIRLNFPDDADMGDKLISNLKVNANLQEMAVVPIISQMLCLVWENQQSLPERITELYAEFALALFKRRNKDMSGKQVMSNMMSIIDGLGRVALQGLLDSSGERLMFDETEFQDCQSCLREGCRVGFVQLEQYTSGLHVNVLVTFPHKTIQEYFAACHLVKLLQDDVKKFRHQLKQIGEHNVHAMGYLLRFCCGRSGQAAGLILDHIKNVQSERLDFEKKPQMLARWLLLESGSGELAAKLVRPNMVHCNSNEDLKSLNYYLQHVTPPLKCRHFYMDVRQQELTFLKGILLSDSIKSADKVVVNYHLSEQQQGGKELSLLEKTLGVVDEQHRALLDVTIHIVRESWFDLGPISHSFFRMQKQTGSLSLSMVTRSPDEFFYLLNALEGCRLSSLTLWDIDLHARLRNVSHISSSLVSLNLSGCGLVDDDVKDLMRILPAGHDLSMLVLDNNAFSSNAVSALTHHLRRLPNIGLLPSADERGGLRRTRGLTKSEGLLLSWGIPLADE</sequence>
<name>A0A914AHD7_PATMI</name>
<dbReference type="GO" id="GO:0005524">
    <property type="term" value="F:ATP binding"/>
    <property type="evidence" value="ECO:0007669"/>
    <property type="project" value="UniProtKB-KW"/>
</dbReference>
<keyword evidence="1" id="KW-0547">Nucleotide-binding</keyword>
<dbReference type="InterPro" id="IPR032675">
    <property type="entry name" value="LRR_dom_sf"/>
</dbReference>
<dbReference type="Gene3D" id="3.40.50.300">
    <property type="entry name" value="P-loop containing nucleotide triphosphate hydrolases"/>
    <property type="match status" value="1"/>
</dbReference>
<evidence type="ECO:0000313" key="5">
    <source>
        <dbReference type="Proteomes" id="UP000887568"/>
    </source>
</evidence>
<dbReference type="AlphaFoldDB" id="A0A914AHD7"/>
<feature type="domain" description="NACHT" evidence="3">
    <location>
        <begin position="6"/>
        <end position="118"/>
    </location>
</feature>
<proteinExistence type="predicted"/>
<evidence type="ECO:0000313" key="4">
    <source>
        <dbReference type="EnsemblMetazoa" id="XP_038062941.1"/>
    </source>
</evidence>
<accession>A0A914AHD7</accession>
<dbReference type="Gene3D" id="3.80.10.10">
    <property type="entry name" value="Ribonuclease Inhibitor"/>
    <property type="match status" value="1"/>
</dbReference>
<organism evidence="4 5">
    <name type="scientific">Patiria miniata</name>
    <name type="common">Bat star</name>
    <name type="synonym">Asterina miniata</name>
    <dbReference type="NCBI Taxonomy" id="46514"/>
    <lineage>
        <taxon>Eukaryota</taxon>
        <taxon>Metazoa</taxon>
        <taxon>Echinodermata</taxon>
        <taxon>Eleutherozoa</taxon>
        <taxon>Asterozoa</taxon>
        <taxon>Asteroidea</taxon>
        <taxon>Valvatacea</taxon>
        <taxon>Valvatida</taxon>
        <taxon>Asterinidae</taxon>
        <taxon>Patiria</taxon>
    </lineage>
</organism>
<evidence type="ECO:0000256" key="2">
    <source>
        <dbReference type="ARBA" id="ARBA00022840"/>
    </source>
</evidence>
<reference evidence="4" key="1">
    <citation type="submission" date="2022-11" db="UniProtKB">
        <authorList>
            <consortium name="EnsemblMetazoa"/>
        </authorList>
    </citation>
    <scope>IDENTIFICATION</scope>
</reference>
<protein>
    <recommendedName>
        <fullName evidence="3">NACHT domain-containing protein</fullName>
    </recommendedName>
</protein>
<dbReference type="RefSeq" id="XP_038062941.1">
    <property type="nucleotide sequence ID" value="XM_038207013.1"/>
</dbReference>
<keyword evidence="2" id="KW-0067">ATP-binding</keyword>
<dbReference type="GeneID" id="119733450"/>
<dbReference type="PANTHER" id="PTHR46312">
    <property type="entry name" value="NACHT DOMAIN-CONTAINING PROTEIN"/>
    <property type="match status" value="1"/>
</dbReference>
<dbReference type="PANTHER" id="PTHR46312:SF2">
    <property type="entry name" value="NUCLEOTIDE-BINDING OLIGOMERIZATION DOMAIN-CONTAINING PROTEIN 2-LIKE"/>
    <property type="match status" value="1"/>
</dbReference>
<dbReference type="SUPFAM" id="SSF52047">
    <property type="entry name" value="RNI-like"/>
    <property type="match status" value="1"/>
</dbReference>
<dbReference type="OrthoDB" id="4207253at2759"/>
<dbReference type="InterPro" id="IPR007111">
    <property type="entry name" value="NACHT_NTPase"/>
</dbReference>
<evidence type="ECO:0000256" key="1">
    <source>
        <dbReference type="ARBA" id="ARBA00022741"/>
    </source>
</evidence>
<dbReference type="Proteomes" id="UP000887568">
    <property type="component" value="Unplaced"/>
</dbReference>
<dbReference type="EnsemblMetazoa" id="XM_038207013.1">
    <property type="protein sequence ID" value="XP_038062941.1"/>
    <property type="gene ID" value="LOC119733450"/>
</dbReference>
<evidence type="ECO:0000259" key="3">
    <source>
        <dbReference type="Pfam" id="PF05729"/>
    </source>
</evidence>
<keyword evidence="5" id="KW-1185">Reference proteome</keyword>
<dbReference type="Pfam" id="PF05729">
    <property type="entry name" value="NACHT"/>
    <property type="match status" value="1"/>
</dbReference>
<dbReference type="InterPro" id="IPR027417">
    <property type="entry name" value="P-loop_NTPase"/>
</dbReference>